<sequence>MTISPNESFMIIMGGTALIFGAFVLYAVLHHDKHSVHRKP</sequence>
<dbReference type="EMBL" id="DS995270">
    <property type="protein sequence ID" value="EDZ37928.1"/>
    <property type="molecule type" value="Genomic_DNA"/>
</dbReference>
<keyword evidence="1" id="KW-1133">Transmembrane helix</keyword>
<keyword evidence="1" id="KW-0472">Membrane</keyword>
<reference evidence="2" key="2">
    <citation type="journal article" date="2008" name="PLoS Biol.">
        <title>Population genomic analysis of strain variation in Leptospirillum group II bacteria involved in acid mine drainage formation.</title>
        <authorList>
            <person name="Simmons S.L."/>
            <person name="Dibartolo G."/>
            <person name="Denef V.J."/>
            <person name="Goltsman D.S."/>
            <person name="Thelen M.P."/>
            <person name="Banfield J.F."/>
        </authorList>
    </citation>
    <scope>NUCLEOTIDE SEQUENCE [LARGE SCALE GENOMIC DNA]</scope>
</reference>
<name>B6ASH5_9BACT</name>
<protein>
    <submittedName>
        <fullName evidence="2">Uncharacterized protein</fullName>
    </submittedName>
</protein>
<dbReference type="AlphaFoldDB" id="B6ASH5"/>
<evidence type="ECO:0000256" key="1">
    <source>
        <dbReference type="SAM" id="Phobius"/>
    </source>
</evidence>
<reference evidence="2" key="1">
    <citation type="journal article" date="2004" name="Nature">
        <title>Community structure and metabolism through reconstruction of microbial genomes from the environment.</title>
        <authorList>
            <person name="Tyson G.W."/>
            <person name="Chapman J."/>
            <person name="Hugenholtz P."/>
            <person name="Allen E.E."/>
            <person name="Ram R.J."/>
            <person name="Richardson P.M."/>
            <person name="Solovyev V.V."/>
            <person name="Rubin E.M."/>
            <person name="Rokhsar D.S."/>
            <person name="Banfield J.F."/>
        </authorList>
    </citation>
    <scope>NUCLEOTIDE SEQUENCE [LARGE SCALE GENOMIC DNA]</scope>
</reference>
<organism evidence="2">
    <name type="scientific">Leptospirillum sp. Group II '5-way CG'</name>
    <dbReference type="NCBI Taxonomy" id="419541"/>
    <lineage>
        <taxon>Bacteria</taxon>
        <taxon>Pseudomonadati</taxon>
        <taxon>Nitrospirota</taxon>
        <taxon>Nitrospiria</taxon>
        <taxon>Nitrospirales</taxon>
        <taxon>Nitrospiraceae</taxon>
        <taxon>Leptospirillum</taxon>
    </lineage>
</organism>
<evidence type="ECO:0000313" key="2">
    <source>
        <dbReference type="EMBL" id="EDZ37928.1"/>
    </source>
</evidence>
<feature type="transmembrane region" description="Helical" evidence="1">
    <location>
        <begin position="12"/>
        <end position="29"/>
    </location>
</feature>
<accession>B6ASH5</accession>
<keyword evidence="1" id="KW-0812">Transmembrane</keyword>
<gene>
    <name evidence="2" type="ORF">CGL2_09240003</name>
</gene>
<proteinExistence type="predicted"/>